<protein>
    <submittedName>
        <fullName evidence="2">Uncharacterized protein</fullName>
    </submittedName>
</protein>
<sequence length="66" mass="7352">MDGSELFFLPNTSTKKNTETKQTQSDKTSENTKQQITSGKTKESNSADPVVQKEKITPFDTKKVLS</sequence>
<feature type="compositionally biased region" description="Polar residues" evidence="1">
    <location>
        <begin position="10"/>
        <end position="39"/>
    </location>
</feature>
<evidence type="ECO:0000313" key="2">
    <source>
        <dbReference type="EMBL" id="EMP09305.1"/>
    </source>
</evidence>
<dbReference type="Proteomes" id="UP000012117">
    <property type="component" value="Unassembled WGS sequence"/>
</dbReference>
<accession>M7A5L5</accession>
<proteinExistence type="predicted"/>
<reference evidence="2 3" key="1">
    <citation type="submission" date="2013-01" db="EMBL/GenBank/DDBJ databases">
        <authorList>
            <person name="Harkins D.M."/>
            <person name="Durkin A.S."/>
            <person name="Brinkac L.M."/>
            <person name="Haft D.H."/>
            <person name="Selengut J.D."/>
            <person name="Sanka R."/>
            <person name="DePew J."/>
            <person name="Purushe J."/>
            <person name="Picardeau M."/>
            <person name="Werts C."/>
            <person name="Goarant C."/>
            <person name="Vinetz J.M."/>
            <person name="Sutton G.G."/>
            <person name="Nierman W.C."/>
            <person name="Fouts D.E."/>
        </authorList>
    </citation>
    <scope>NUCLEOTIDE SEQUENCE [LARGE SCALE GENOMIC DNA]</scope>
    <source>
        <strain evidence="2 3">200701872</strain>
    </source>
</reference>
<dbReference type="BioCyc" id="LINT1193029:G11R4-1384-MONOMER"/>
<dbReference type="AlphaFoldDB" id="M7A5L5"/>
<feature type="compositionally biased region" description="Basic and acidic residues" evidence="1">
    <location>
        <begin position="40"/>
        <end position="66"/>
    </location>
</feature>
<gene>
    <name evidence="2" type="ORF">LEP1GSC124_3000</name>
</gene>
<organism evidence="2 3">
    <name type="scientific">Leptospira interrogans serovar Pyrogenes str. 200701872</name>
    <dbReference type="NCBI Taxonomy" id="1193029"/>
    <lineage>
        <taxon>Bacteria</taxon>
        <taxon>Pseudomonadati</taxon>
        <taxon>Spirochaetota</taxon>
        <taxon>Spirochaetia</taxon>
        <taxon>Leptospirales</taxon>
        <taxon>Leptospiraceae</taxon>
        <taxon>Leptospira</taxon>
    </lineage>
</organism>
<comment type="caution">
    <text evidence="2">The sequence shown here is derived from an EMBL/GenBank/DDBJ whole genome shotgun (WGS) entry which is preliminary data.</text>
</comment>
<evidence type="ECO:0000313" key="3">
    <source>
        <dbReference type="Proteomes" id="UP000012117"/>
    </source>
</evidence>
<feature type="region of interest" description="Disordered" evidence="1">
    <location>
        <begin position="1"/>
        <end position="66"/>
    </location>
</feature>
<evidence type="ECO:0000256" key="1">
    <source>
        <dbReference type="SAM" id="MobiDB-lite"/>
    </source>
</evidence>
<name>M7A5L5_LEPIR</name>
<dbReference type="EMBL" id="AKWN02000042">
    <property type="protein sequence ID" value="EMP09305.1"/>
    <property type="molecule type" value="Genomic_DNA"/>
</dbReference>